<keyword evidence="10" id="KW-0479">Metal-binding</keyword>
<sequence length="908" mass="99904">MRKRHPKASEPSSSQENNDASSDNDKEVQIGVRRSGKVWFSVLILITYSSWAVYNYQHGNLPHPLTAQQAGKRGFSEVEAIKHVKALTEFGPHPISSDALVHALEYVLAAVEKVKETAHWEVDVNVDFFESKSGVNSLVGGLFKGKSLVYSDISHIVLRILPKYELDAGDNAILVSSHIDTVFSTGGAGDCSSCVAVMLELARSVSQSAHGFKNSIIFLFNTGEEEGLNGAHSFITQHPWSSTVRLAIDLEAMGTGGKSAIFQAGPSPWAIEKFALAAKYPSGQIIGQDLFTSGVIKSATDFQVYKEVAGLSGLDFAFADNTAVYHTKNDKIELIKPGSLQHLGENMLAFLVRVASSSDLPKDNTLQGEEKSNPDSAVYFDILGKYMIVYRQSFARMLYVSVIMQAILIWVMSVIMGGYPAVVSLILSCLSIILTWIFSVAFSVAVAFILPLISSSPVPYASYPWMVLGLFVSPAVLGSISGQHIAFIFLRKKSSNRNANKMQDSPRLRDNLARLEAERWLFKAGFIQWLVLLAFGTYYKLGSTYLALVWLVPPAFSYGLLEATLTPIRLPKPLKLATLLISLAVPILVSSGSFIQLTGTMIGMLVRFDRNPGGTPEWLGNVLIAVVIATFISLTMVYLLAYIHLSGAKTSIITALCIITALSLALVSSGVLPVFTDDTARAVNVVHVVDTTSGQDQVTFISLFSNTPGNLNIEAEQIKEGFKCGRENNIDFVSFEAKYNCVTKKDAEVGWDKHDIPVLRVIDDKGRDERTVIAVSMDTGGSSRWTLGIDMKEIEDFTLQVVEEKEEEELMISRGEKSSNEEGWHQIQFSGGKKAPTKFVLKLYKKNEQVSDEKKKKQRPMLKLRTDFNRLTPQVQRVLQKLPSYCSLFGKSTSPFTLAFLASLPYTN</sequence>
<evidence type="ECO:0000256" key="19">
    <source>
        <dbReference type="SAM" id="MobiDB-lite"/>
    </source>
</evidence>
<feature type="transmembrane region" description="Helical" evidence="20">
    <location>
        <begin position="465"/>
        <end position="490"/>
    </location>
</feature>
<feature type="transmembrane region" description="Helical" evidence="20">
    <location>
        <begin position="38"/>
        <end position="56"/>
    </location>
</feature>
<keyword evidence="14 20" id="KW-1133">Transmembrane helix</keyword>
<evidence type="ECO:0000256" key="8">
    <source>
        <dbReference type="ARBA" id="ARBA00022670"/>
    </source>
</evidence>
<feature type="transmembrane region" description="Helical" evidence="20">
    <location>
        <begin position="397"/>
        <end position="418"/>
    </location>
</feature>
<evidence type="ECO:0000256" key="15">
    <source>
        <dbReference type="ARBA" id="ARBA00023049"/>
    </source>
</evidence>
<dbReference type="FunFam" id="3.40.630.10:FF:000008">
    <property type="entry name" value="Endoplasmic reticulum metallopeptidase 1"/>
    <property type="match status" value="1"/>
</dbReference>
<keyword evidence="7" id="KW-0926">Vacuole</keyword>
<dbReference type="GO" id="GO:0006508">
    <property type="term" value="P:proteolysis"/>
    <property type="evidence" value="ECO:0007669"/>
    <property type="project" value="UniProtKB-KW"/>
</dbReference>
<evidence type="ECO:0000256" key="2">
    <source>
        <dbReference type="ARBA" id="ARBA00003273"/>
    </source>
</evidence>
<dbReference type="PANTHER" id="PTHR12147:SF58">
    <property type="entry name" value="VACUOLAR MEMBRANE PROTEASE"/>
    <property type="match status" value="1"/>
</dbReference>
<evidence type="ECO:0000259" key="21">
    <source>
        <dbReference type="Pfam" id="PF04389"/>
    </source>
</evidence>
<keyword evidence="11" id="KW-0378">Hydrolase</keyword>
<keyword evidence="17" id="KW-0325">Glycoprotein</keyword>
<evidence type="ECO:0000256" key="10">
    <source>
        <dbReference type="ARBA" id="ARBA00022723"/>
    </source>
</evidence>
<feature type="domain" description="Peptidase M28" evidence="21">
    <location>
        <begin position="165"/>
        <end position="350"/>
    </location>
</feature>
<evidence type="ECO:0000313" key="23">
    <source>
        <dbReference type="Proteomes" id="UP001558713"/>
    </source>
</evidence>
<keyword evidence="15" id="KW-0482">Metalloprotease</keyword>
<organism evidence="22 23">
    <name type="scientific">Cardamine amara subsp. amara</name>
    <dbReference type="NCBI Taxonomy" id="228776"/>
    <lineage>
        <taxon>Eukaryota</taxon>
        <taxon>Viridiplantae</taxon>
        <taxon>Streptophyta</taxon>
        <taxon>Embryophyta</taxon>
        <taxon>Tracheophyta</taxon>
        <taxon>Spermatophyta</taxon>
        <taxon>Magnoliopsida</taxon>
        <taxon>eudicotyledons</taxon>
        <taxon>Gunneridae</taxon>
        <taxon>Pentapetalae</taxon>
        <taxon>rosids</taxon>
        <taxon>malvids</taxon>
        <taxon>Brassicales</taxon>
        <taxon>Brassicaceae</taxon>
        <taxon>Cardamineae</taxon>
        <taxon>Cardamine</taxon>
    </lineage>
</organism>
<feature type="transmembrane region" description="Helical" evidence="20">
    <location>
        <begin position="618"/>
        <end position="640"/>
    </location>
</feature>
<dbReference type="GO" id="GO:0005774">
    <property type="term" value="C:vacuolar membrane"/>
    <property type="evidence" value="ECO:0007669"/>
    <property type="project" value="UniProtKB-SubCell"/>
</dbReference>
<proteinExistence type="inferred from homology"/>
<evidence type="ECO:0000313" key="22">
    <source>
        <dbReference type="EMBL" id="KAL1220538.1"/>
    </source>
</evidence>
<feature type="region of interest" description="Disordered" evidence="19">
    <location>
        <begin position="1"/>
        <end position="27"/>
    </location>
</feature>
<evidence type="ECO:0000256" key="6">
    <source>
        <dbReference type="ARBA" id="ARBA00017435"/>
    </source>
</evidence>
<dbReference type="InterPro" id="IPR048024">
    <property type="entry name" value="Fxna-like_M28_dom"/>
</dbReference>
<protein>
    <recommendedName>
        <fullName evidence="6">Vacuolar membrane protease</fullName>
    </recommendedName>
    <alternativeName>
        <fullName evidence="18">FXNA-related family protease 1</fullName>
    </alternativeName>
</protein>
<feature type="transmembrane region" description="Helical" evidence="20">
    <location>
        <begin position="652"/>
        <end position="675"/>
    </location>
</feature>
<dbReference type="AlphaFoldDB" id="A0ABD1BTM0"/>
<evidence type="ECO:0000256" key="17">
    <source>
        <dbReference type="ARBA" id="ARBA00023180"/>
    </source>
</evidence>
<keyword evidence="16 20" id="KW-0472">Membrane</keyword>
<dbReference type="InterPro" id="IPR045175">
    <property type="entry name" value="M28_fam"/>
</dbReference>
<dbReference type="GO" id="GO:0046872">
    <property type="term" value="F:metal ion binding"/>
    <property type="evidence" value="ECO:0007669"/>
    <property type="project" value="UniProtKB-KW"/>
</dbReference>
<evidence type="ECO:0000256" key="3">
    <source>
        <dbReference type="ARBA" id="ARBA00004128"/>
    </source>
</evidence>
<dbReference type="GO" id="GO:0005789">
    <property type="term" value="C:endoplasmic reticulum membrane"/>
    <property type="evidence" value="ECO:0007669"/>
    <property type="project" value="UniProtKB-SubCell"/>
</dbReference>
<keyword evidence="12" id="KW-0256">Endoplasmic reticulum</keyword>
<evidence type="ECO:0000256" key="14">
    <source>
        <dbReference type="ARBA" id="ARBA00022989"/>
    </source>
</evidence>
<evidence type="ECO:0000256" key="16">
    <source>
        <dbReference type="ARBA" id="ARBA00023136"/>
    </source>
</evidence>
<evidence type="ECO:0000256" key="9">
    <source>
        <dbReference type="ARBA" id="ARBA00022692"/>
    </source>
</evidence>
<dbReference type="Pfam" id="PF04389">
    <property type="entry name" value="Peptidase_M28"/>
    <property type="match status" value="1"/>
</dbReference>
<keyword evidence="8" id="KW-0645">Protease</keyword>
<dbReference type="SUPFAM" id="SSF53187">
    <property type="entry name" value="Zn-dependent exopeptidases"/>
    <property type="match status" value="1"/>
</dbReference>
<dbReference type="InterPro" id="IPR007484">
    <property type="entry name" value="Peptidase_M28"/>
</dbReference>
<dbReference type="EMBL" id="JBANAX010000150">
    <property type="protein sequence ID" value="KAL1220538.1"/>
    <property type="molecule type" value="Genomic_DNA"/>
</dbReference>
<comment type="subcellular location">
    <subcellularLocation>
        <location evidence="4">Endoplasmic reticulum membrane</location>
        <topology evidence="4">Multi-pass membrane protein</topology>
    </subcellularLocation>
    <subcellularLocation>
        <location evidence="3">Vacuole membrane</location>
        <topology evidence="3">Multi-pass membrane protein</topology>
    </subcellularLocation>
</comment>
<comment type="cofactor">
    <cofactor evidence="1">
        <name>Zn(2+)</name>
        <dbReference type="ChEBI" id="CHEBI:29105"/>
    </cofactor>
</comment>
<accession>A0ABD1BTM0</accession>
<evidence type="ECO:0000256" key="20">
    <source>
        <dbReference type="SAM" id="Phobius"/>
    </source>
</evidence>
<evidence type="ECO:0000256" key="7">
    <source>
        <dbReference type="ARBA" id="ARBA00022554"/>
    </source>
</evidence>
<keyword evidence="23" id="KW-1185">Reference proteome</keyword>
<dbReference type="CDD" id="cd03875">
    <property type="entry name" value="M28_Fxna_like"/>
    <property type="match status" value="1"/>
</dbReference>
<evidence type="ECO:0000256" key="1">
    <source>
        <dbReference type="ARBA" id="ARBA00001947"/>
    </source>
</evidence>
<comment type="caution">
    <text evidence="22">The sequence shown here is derived from an EMBL/GenBank/DDBJ whole genome shotgun (WGS) entry which is preliminary data.</text>
</comment>
<dbReference type="GO" id="GO:0008237">
    <property type="term" value="F:metallopeptidase activity"/>
    <property type="evidence" value="ECO:0007669"/>
    <property type="project" value="UniProtKB-KW"/>
</dbReference>
<comment type="function">
    <text evidence="2">May be involved in vacuolar sorting and osmoregulation.</text>
</comment>
<dbReference type="PANTHER" id="PTHR12147">
    <property type="entry name" value="METALLOPEPTIDASE M28 FAMILY MEMBER"/>
    <property type="match status" value="1"/>
</dbReference>
<feature type="compositionally biased region" description="Polar residues" evidence="19">
    <location>
        <begin position="10"/>
        <end position="21"/>
    </location>
</feature>
<reference evidence="22 23" key="1">
    <citation type="submission" date="2024-04" db="EMBL/GenBank/DDBJ databases">
        <title>Genome assembly C_amara_ONT_v2.</title>
        <authorList>
            <person name="Yant L."/>
            <person name="Moore C."/>
            <person name="Slenker M."/>
        </authorList>
    </citation>
    <scope>NUCLEOTIDE SEQUENCE [LARGE SCALE GENOMIC DNA]</scope>
    <source>
        <tissue evidence="22">Leaf</tissue>
    </source>
</reference>
<keyword evidence="9 20" id="KW-0812">Transmembrane</keyword>
<evidence type="ECO:0000256" key="18">
    <source>
        <dbReference type="ARBA" id="ARBA00031512"/>
    </source>
</evidence>
<feature type="transmembrane region" description="Helical" evidence="20">
    <location>
        <begin position="425"/>
        <end position="453"/>
    </location>
</feature>
<evidence type="ECO:0000256" key="5">
    <source>
        <dbReference type="ARBA" id="ARBA00010918"/>
    </source>
</evidence>
<gene>
    <name evidence="22" type="ORF">V5N11_003247</name>
</gene>
<name>A0ABD1BTM0_CARAN</name>
<evidence type="ECO:0000256" key="13">
    <source>
        <dbReference type="ARBA" id="ARBA00022833"/>
    </source>
</evidence>
<comment type="similarity">
    <text evidence="5">Belongs to the peptidase M28 family.</text>
</comment>
<keyword evidence="13" id="KW-0862">Zinc</keyword>
<feature type="transmembrane region" description="Helical" evidence="20">
    <location>
        <begin position="577"/>
        <end position="598"/>
    </location>
</feature>
<evidence type="ECO:0000256" key="11">
    <source>
        <dbReference type="ARBA" id="ARBA00022801"/>
    </source>
</evidence>
<evidence type="ECO:0000256" key="4">
    <source>
        <dbReference type="ARBA" id="ARBA00004477"/>
    </source>
</evidence>
<evidence type="ECO:0000256" key="12">
    <source>
        <dbReference type="ARBA" id="ARBA00022824"/>
    </source>
</evidence>
<dbReference type="Gene3D" id="3.40.630.10">
    <property type="entry name" value="Zn peptidases"/>
    <property type="match status" value="1"/>
</dbReference>
<dbReference type="Proteomes" id="UP001558713">
    <property type="component" value="Unassembled WGS sequence"/>
</dbReference>